<dbReference type="STRING" id="49280.A9996_13950"/>
<dbReference type="InterPro" id="IPR047187">
    <property type="entry name" value="SF1_C_Upf1"/>
</dbReference>
<dbReference type="SUPFAM" id="SSF52540">
    <property type="entry name" value="P-loop containing nucleoside triphosphate hydrolases"/>
    <property type="match status" value="1"/>
</dbReference>
<keyword evidence="3" id="KW-0067">ATP-binding</keyword>
<dbReference type="GO" id="GO:0004386">
    <property type="term" value="F:helicase activity"/>
    <property type="evidence" value="ECO:0007669"/>
    <property type="project" value="UniProtKB-KW"/>
</dbReference>
<dbReference type="Proteomes" id="UP000248987">
    <property type="component" value="Unassembled WGS sequence"/>
</dbReference>
<dbReference type="EMBL" id="QLLQ01000023">
    <property type="protein sequence ID" value="RAJ19153.1"/>
    <property type="molecule type" value="Genomic_DNA"/>
</dbReference>
<dbReference type="InterPro" id="IPR027417">
    <property type="entry name" value="P-loop_NTPase"/>
</dbReference>
<keyword evidence="4" id="KW-1185">Reference proteome</keyword>
<evidence type="ECO:0000259" key="1">
    <source>
        <dbReference type="Pfam" id="PF13086"/>
    </source>
</evidence>
<dbReference type="InterPro" id="IPR041677">
    <property type="entry name" value="DNA2/NAM7_AAA_11"/>
</dbReference>
<proteinExistence type="predicted"/>
<keyword evidence="3" id="KW-0378">Hydrolase</keyword>
<dbReference type="PANTHER" id="PTHR10887:SF495">
    <property type="entry name" value="HELICASE SENATAXIN ISOFORM X1-RELATED"/>
    <property type="match status" value="1"/>
</dbReference>
<sequence length="1268" mass="147194">MRSVPTIRLNKVLRELNLSLDKAISFLDGKGLEIEARPTTIIDDSVYNLLLDEFSKPKNSIINEPKSIIQIASPPINHDALELNKNIRIPDFDFDEQEELEEENQTEYERNKRVWHKYITAQEKIIDYRSLPVAINPNQKYTLEGNTLKIEVDQDIFKKIFKDEVETIFKIDTYDFDSDHILQDLEITEQINIEDLKNLKESASSKYIEFNEHPIIEGVIRERNSKSKGLEKIIGRISRNFLFNKEGLILLTQAEKEKVDILKNVSFEKNAGAVFPLFPNIKFLLSLIYKENSIQETGNRFTIFNGKIHNNIEAYLEKEIGLKRKRFLLIFQFPKNSGLEKKIKDLEKFKGIDLPTPENDAISFRIEVNSSNLNDTETRNSISLEEQLSHFKREYRRIDQIIRKYFPKKSYRTNWNVKYSYDGKQLRKFYSKNSDIELKFWDRIYPDIHGEEFQISSDKSTLSFDFQDFEGLESKKQSLRAYNYFYLEDYGTDHKFKFNIKFETGLHDLQKKLKINAESLSTRLMLNGQELRFHKHYKPGNKGFVRDYLTNVIREYIEDEKYDVYIDDTFKEKYLCVENFELKVEQEEEKLSKLKRESFYYGDKKNKKPLGRLQKVDYPSLEFFVEDENIEDLNKSLLKQEIKAVFPDLKGERDKILRLTDTVNKLESEVTLPNNNSRNFLFDSSMAKPIHDVDSLLDEQGNQWRLFEEQMLSQHLNTSQKQAILKSLHAQDLMLIQGPPGTGKSTAIAEIIWHHILENPKQKILLTSETNLAVDNAMDRIKTGSNNIVKPIRFGNEDRLASEGLFYSYETVVSFGSDLSFKEPNIVEHWVENVAKRVGNDENINNALNDWRSYLNGKDKEVRSIFTQQYLENVNLIGATGSSMGKLNSEGRYTSFFHSYLKVFNKGDYFPKIDYKKCNGIDIVFDTIIMDEASKATPPELALPIIYGKKAIIVGDHRQLPPMVDGEEIKDTLYSIGEKELASTLERDEFKKSQFENLFQNPNLDLSLKGTFNTQYRMHPAINDAVSQFYIDDGGLHCGLPLDEKDHQSFLEPSSRYHGLNYKNILTPETHTMWIDVNGPEIKEGTSRSNIGEVEAIDSILYCIKNSDGYPEYTKWLSTQPKEESEIGIISFYGKQINHLNKMIEKNHKDISTRLSTVDKFQGMERNIIIVSMVRSDKIAATTDQSPDFSLYESKGYPEQSSLGFAESPNRLNVGLSRARRLLIIVGNKDHFCKKEIYQNVFNTISDSTNGKIISSNIFKKTITTDEQ</sequence>
<feature type="domain" description="DNA2/NAM7 helicase helicase" evidence="1">
    <location>
        <begin position="919"/>
        <end position="964"/>
    </location>
</feature>
<evidence type="ECO:0000313" key="3">
    <source>
        <dbReference type="EMBL" id="RAJ19153.1"/>
    </source>
</evidence>
<name>A0A1A7QYS4_9FLAO</name>
<dbReference type="OrthoDB" id="9757917at2"/>
<feature type="domain" description="DNA2/NAM7 helicase helicase" evidence="1">
    <location>
        <begin position="715"/>
        <end position="808"/>
    </location>
</feature>
<dbReference type="RefSeq" id="WP_066436264.1">
    <property type="nucleotide sequence ID" value="NZ_LZRN01000032.1"/>
</dbReference>
<protein>
    <submittedName>
        <fullName evidence="3">Superfamily I DNA and/or RNA helicase</fullName>
    </submittedName>
</protein>
<reference evidence="3 4" key="1">
    <citation type="submission" date="2018-06" db="EMBL/GenBank/DDBJ databases">
        <title>Genomic Encyclopedia of Archaeal and Bacterial Type Strains, Phase II (KMG-II): from individual species to whole genera.</title>
        <authorList>
            <person name="Goeker M."/>
        </authorList>
    </citation>
    <scope>NUCLEOTIDE SEQUENCE [LARGE SCALE GENOMIC DNA]</scope>
    <source>
        <strain evidence="3 4">DSM 12408</strain>
    </source>
</reference>
<dbReference type="AlphaFoldDB" id="A0A1A7QYS4"/>
<dbReference type="Pfam" id="PF13086">
    <property type="entry name" value="AAA_11"/>
    <property type="match status" value="2"/>
</dbReference>
<gene>
    <name evidence="3" type="ORF">LX77_03606</name>
</gene>
<keyword evidence="3" id="KW-0547">Nucleotide-binding</keyword>
<accession>A0A1A7QYS4</accession>
<dbReference type="Gene3D" id="3.40.50.300">
    <property type="entry name" value="P-loop containing nucleotide triphosphate hydrolases"/>
    <property type="match status" value="2"/>
</dbReference>
<evidence type="ECO:0000313" key="4">
    <source>
        <dbReference type="Proteomes" id="UP000248987"/>
    </source>
</evidence>
<feature type="domain" description="DNA2/NAM7 helicase-like C-terminal" evidence="2">
    <location>
        <begin position="991"/>
        <end position="1229"/>
    </location>
</feature>
<evidence type="ECO:0000259" key="2">
    <source>
        <dbReference type="Pfam" id="PF13087"/>
    </source>
</evidence>
<dbReference type="Pfam" id="PF13087">
    <property type="entry name" value="AAA_12"/>
    <property type="match status" value="1"/>
</dbReference>
<dbReference type="InterPro" id="IPR045055">
    <property type="entry name" value="DNA2/NAM7-like"/>
</dbReference>
<organism evidence="3 4">
    <name type="scientific">Gelidibacter algens</name>
    <dbReference type="NCBI Taxonomy" id="49280"/>
    <lineage>
        <taxon>Bacteria</taxon>
        <taxon>Pseudomonadati</taxon>
        <taxon>Bacteroidota</taxon>
        <taxon>Flavobacteriia</taxon>
        <taxon>Flavobacteriales</taxon>
        <taxon>Flavobacteriaceae</taxon>
        <taxon>Gelidibacter</taxon>
    </lineage>
</organism>
<dbReference type="InterPro" id="IPR041679">
    <property type="entry name" value="DNA2/NAM7-like_C"/>
</dbReference>
<dbReference type="PANTHER" id="PTHR10887">
    <property type="entry name" value="DNA2/NAM7 HELICASE FAMILY"/>
    <property type="match status" value="1"/>
</dbReference>
<dbReference type="CDD" id="cd18808">
    <property type="entry name" value="SF1_C_Upf1"/>
    <property type="match status" value="1"/>
</dbReference>
<keyword evidence="3" id="KW-0347">Helicase</keyword>
<comment type="caution">
    <text evidence="3">The sequence shown here is derived from an EMBL/GenBank/DDBJ whole genome shotgun (WGS) entry which is preliminary data.</text>
</comment>